<keyword evidence="2" id="KW-0238">DNA-binding</keyword>
<proteinExistence type="predicted"/>
<accession>A0A0U5AIP2</accession>
<evidence type="ECO:0000313" key="6">
    <source>
        <dbReference type="Proteomes" id="UP000068196"/>
    </source>
</evidence>
<evidence type="ECO:0000259" key="4">
    <source>
        <dbReference type="PROSITE" id="PS50987"/>
    </source>
</evidence>
<keyword evidence="6" id="KW-1185">Reference proteome</keyword>
<dbReference type="SUPFAM" id="SSF46785">
    <property type="entry name" value="Winged helix' DNA-binding domain"/>
    <property type="match status" value="1"/>
</dbReference>
<dbReference type="InterPro" id="IPR036388">
    <property type="entry name" value="WH-like_DNA-bd_sf"/>
</dbReference>
<feature type="domain" description="HTH arsR-type" evidence="4">
    <location>
        <begin position="1"/>
        <end position="94"/>
    </location>
</feature>
<evidence type="ECO:0000313" key="5">
    <source>
        <dbReference type="EMBL" id="BAU23751.1"/>
    </source>
</evidence>
<dbReference type="InterPro" id="IPR011991">
    <property type="entry name" value="ArsR-like_HTH"/>
</dbReference>
<dbReference type="CDD" id="cd00090">
    <property type="entry name" value="HTH_ARSR"/>
    <property type="match status" value="1"/>
</dbReference>
<evidence type="ECO:0000256" key="3">
    <source>
        <dbReference type="ARBA" id="ARBA00023163"/>
    </source>
</evidence>
<organism evidence="5 6">
    <name type="scientific">Caldimicrobium thiodismutans</name>
    <dbReference type="NCBI Taxonomy" id="1653476"/>
    <lineage>
        <taxon>Bacteria</taxon>
        <taxon>Pseudomonadati</taxon>
        <taxon>Thermodesulfobacteriota</taxon>
        <taxon>Thermodesulfobacteria</taxon>
        <taxon>Thermodesulfobacteriales</taxon>
        <taxon>Thermodesulfobacteriaceae</taxon>
        <taxon>Caldimicrobium</taxon>
    </lineage>
</organism>
<reference evidence="6" key="2">
    <citation type="journal article" date="2016" name="Int. J. Syst. Evol. Microbiol.">
        <title>Caldimicrobium thiodismutans sp. nov., a sulfur-disproportionating bacterium isolated from a hot spring.</title>
        <authorList>
            <person name="Kojima H."/>
            <person name="Umezawa K."/>
            <person name="Fukui M."/>
        </authorList>
    </citation>
    <scope>NUCLEOTIDE SEQUENCE [LARGE SCALE GENOMIC DNA]</scope>
    <source>
        <strain evidence="6">TF1</strain>
    </source>
</reference>
<keyword evidence="1" id="KW-0805">Transcription regulation</keyword>
<dbReference type="InterPro" id="IPR001845">
    <property type="entry name" value="HTH_ArsR_DNA-bd_dom"/>
</dbReference>
<dbReference type="PRINTS" id="PR00778">
    <property type="entry name" value="HTHARSR"/>
</dbReference>
<dbReference type="Pfam" id="PF01022">
    <property type="entry name" value="HTH_5"/>
    <property type="match status" value="1"/>
</dbReference>
<dbReference type="AlphaFoldDB" id="A0A0U5AIP2"/>
<keyword evidence="3" id="KW-0804">Transcription</keyword>
<dbReference type="PROSITE" id="PS50987">
    <property type="entry name" value="HTH_ARSR_2"/>
    <property type="match status" value="1"/>
</dbReference>
<name>A0A0U5AIP2_9BACT</name>
<sequence length="119" mass="13948">MQIKRLSQKLKALSDPNRLKILYLLSIRPCCVCELTQLLGVSQPTLTKHLQKLEQAGFITSSRKKFYQIYSLAFEDEFTKELVEKILFVLKDRPEILETAKKLREIPIYCEGEICEKKR</sequence>
<evidence type="ECO:0000256" key="1">
    <source>
        <dbReference type="ARBA" id="ARBA00023015"/>
    </source>
</evidence>
<gene>
    <name evidence="5" type="ORF">THC_1385</name>
</gene>
<dbReference type="PANTHER" id="PTHR33154">
    <property type="entry name" value="TRANSCRIPTIONAL REGULATOR, ARSR FAMILY"/>
    <property type="match status" value="1"/>
</dbReference>
<dbReference type="SMART" id="SM00418">
    <property type="entry name" value="HTH_ARSR"/>
    <property type="match status" value="1"/>
</dbReference>
<protein>
    <submittedName>
        <fullName evidence="5">Transcriptional regulator</fullName>
    </submittedName>
</protein>
<dbReference type="InterPro" id="IPR036390">
    <property type="entry name" value="WH_DNA-bd_sf"/>
</dbReference>
<dbReference type="KEGG" id="cthi:THC_1385"/>
<dbReference type="GO" id="GO:0003700">
    <property type="term" value="F:DNA-binding transcription factor activity"/>
    <property type="evidence" value="ECO:0007669"/>
    <property type="project" value="InterPro"/>
</dbReference>
<reference evidence="5 6" key="1">
    <citation type="journal article" date="2016" name="Int. J. Syst. Evol. Microbiol.">
        <title>Caldimicrobium thiodismutans sp. nov., a sulfur-disproportionating bacterium isolated from a hot spring, and emended description of the genus Caldimicrobium.</title>
        <authorList>
            <person name="Kojima H."/>
            <person name="Umezawa K."/>
            <person name="Fukui M."/>
        </authorList>
    </citation>
    <scope>NUCLEOTIDE SEQUENCE [LARGE SCALE GENOMIC DNA]</scope>
    <source>
        <strain evidence="5 6">TF1</strain>
    </source>
</reference>
<dbReference type="GO" id="GO:0003677">
    <property type="term" value="F:DNA binding"/>
    <property type="evidence" value="ECO:0007669"/>
    <property type="project" value="UniProtKB-KW"/>
</dbReference>
<dbReference type="EMBL" id="AP014945">
    <property type="protein sequence ID" value="BAU23751.1"/>
    <property type="molecule type" value="Genomic_DNA"/>
</dbReference>
<dbReference type="NCBIfam" id="NF033788">
    <property type="entry name" value="HTH_metalloreg"/>
    <property type="match status" value="1"/>
</dbReference>
<dbReference type="InterPro" id="IPR051081">
    <property type="entry name" value="HTH_MetalResp_TranReg"/>
</dbReference>
<dbReference type="STRING" id="1653476.THC_1385"/>
<evidence type="ECO:0000256" key="2">
    <source>
        <dbReference type="ARBA" id="ARBA00023125"/>
    </source>
</evidence>
<dbReference type="PANTHER" id="PTHR33154:SF33">
    <property type="entry name" value="TRANSCRIPTIONAL REPRESSOR SDPR"/>
    <property type="match status" value="1"/>
</dbReference>
<dbReference type="Proteomes" id="UP000068196">
    <property type="component" value="Chromosome"/>
</dbReference>
<dbReference type="Gene3D" id="1.10.10.10">
    <property type="entry name" value="Winged helix-like DNA-binding domain superfamily/Winged helix DNA-binding domain"/>
    <property type="match status" value="1"/>
</dbReference>